<evidence type="ECO:0000256" key="4">
    <source>
        <dbReference type="ARBA" id="ARBA00011886"/>
    </source>
</evidence>
<evidence type="ECO:0000313" key="12">
    <source>
        <dbReference type="Proteomes" id="UP000255207"/>
    </source>
</evidence>
<dbReference type="NCBIfam" id="TIGR01697">
    <property type="entry name" value="PNPH-PUNA-XAPA"/>
    <property type="match status" value="1"/>
</dbReference>
<dbReference type="InterPro" id="IPR011268">
    <property type="entry name" value="Purine_phosphorylase"/>
</dbReference>
<comment type="similarity">
    <text evidence="2 9">Belongs to the PNP/MTAP phosphorylase family.</text>
</comment>
<organism evidence="11 12">
    <name type="scientific">Bosea caraganae</name>
    <dbReference type="NCBI Taxonomy" id="2763117"/>
    <lineage>
        <taxon>Bacteria</taxon>
        <taxon>Pseudomonadati</taxon>
        <taxon>Pseudomonadota</taxon>
        <taxon>Alphaproteobacteria</taxon>
        <taxon>Hyphomicrobiales</taxon>
        <taxon>Boseaceae</taxon>
        <taxon>Bosea</taxon>
    </lineage>
</organism>
<dbReference type="CDD" id="cd09009">
    <property type="entry name" value="PNP-EcPNPII_like"/>
    <property type="match status" value="1"/>
</dbReference>
<evidence type="ECO:0000256" key="9">
    <source>
        <dbReference type="PIRNR" id="PIRNR000477"/>
    </source>
</evidence>
<keyword evidence="7 9" id="KW-0808">Transferase</keyword>
<protein>
    <recommendedName>
        <fullName evidence="5 9">Purine nucleoside phosphorylase</fullName>
        <ecNumber evidence="4 9">2.4.2.1</ecNumber>
    </recommendedName>
    <alternativeName>
        <fullName evidence="8 9">Inosine-guanosine phosphorylase</fullName>
    </alternativeName>
</protein>
<comment type="caution">
    <text evidence="11">The sequence shown here is derived from an EMBL/GenBank/DDBJ whole genome shotgun (WGS) entry which is preliminary data.</text>
</comment>
<dbReference type="PANTHER" id="PTHR11904:SF9">
    <property type="entry name" value="PURINE NUCLEOSIDE PHOSPHORYLASE-RELATED"/>
    <property type="match status" value="1"/>
</dbReference>
<dbReference type="OrthoDB" id="1523230at2"/>
<dbReference type="GO" id="GO:0005737">
    <property type="term" value="C:cytoplasm"/>
    <property type="evidence" value="ECO:0007669"/>
    <property type="project" value="TreeGrafter"/>
</dbReference>
<gene>
    <name evidence="11" type="ORF">DWE98_25735</name>
</gene>
<dbReference type="GO" id="GO:0009116">
    <property type="term" value="P:nucleoside metabolic process"/>
    <property type="evidence" value="ECO:0007669"/>
    <property type="project" value="InterPro"/>
</dbReference>
<reference evidence="12" key="1">
    <citation type="submission" date="2018-07" db="EMBL/GenBank/DDBJ databases">
        <authorList>
            <person name="Safronova V.I."/>
            <person name="Chirak E.R."/>
            <person name="Sazanova A.L."/>
        </authorList>
    </citation>
    <scope>NUCLEOTIDE SEQUENCE [LARGE SCALE GENOMIC DNA]</scope>
    <source>
        <strain evidence="12">RCAM04685</strain>
    </source>
</reference>
<dbReference type="NCBIfam" id="TIGR01698">
    <property type="entry name" value="PUNP"/>
    <property type="match status" value="1"/>
</dbReference>
<dbReference type="InterPro" id="IPR011269">
    <property type="entry name" value="PUNP"/>
</dbReference>
<evidence type="ECO:0000256" key="8">
    <source>
        <dbReference type="ARBA" id="ARBA00031036"/>
    </source>
</evidence>
<dbReference type="PIRSF" id="PIRSF000477">
    <property type="entry name" value="PurNPase"/>
    <property type="match status" value="1"/>
</dbReference>
<dbReference type="RefSeq" id="WP_114832174.1">
    <property type="nucleotide sequence ID" value="NZ_QQTO01000040.1"/>
</dbReference>
<feature type="domain" description="Nucleoside phosphorylase" evidence="10">
    <location>
        <begin position="26"/>
        <end position="267"/>
    </location>
</feature>
<evidence type="ECO:0000256" key="2">
    <source>
        <dbReference type="ARBA" id="ARBA00006751"/>
    </source>
</evidence>
<dbReference type="AlphaFoldDB" id="A0A370KZ01"/>
<dbReference type="Proteomes" id="UP000255207">
    <property type="component" value="Unassembled WGS sequence"/>
</dbReference>
<dbReference type="PANTHER" id="PTHR11904">
    <property type="entry name" value="METHYLTHIOADENOSINE/PURINE NUCLEOSIDE PHOSPHORYLASE"/>
    <property type="match status" value="1"/>
</dbReference>
<sequence length="270" mass="28368">MAADPDFDRAAEALIDRGVDGSIDCAIVLGTGLGRIVEDMVDPVTIPFADIPGFPTGEVSGHARALSYGTLHGKKVLIFQGRAHYYETGDPAVMRVPLGMLTAFGSPPLILTNAAGSLKPELRPGGLALITDHINLNGLNPLIGDTGDGRFVPMVDAYDPHLRGRLTRAAASSGAHLGEGVYMWFSGPSFETPAEIRMAKLLGADLVGMSTVPEVILARRYGLRVAGISIITNMGAGLLGGTPNHGETRDVAMAATTGLRRLLRAFLSEL</sequence>
<dbReference type="InterPro" id="IPR000845">
    <property type="entry name" value="Nucleoside_phosphorylase_d"/>
</dbReference>
<dbReference type="EC" id="2.4.2.1" evidence="4 9"/>
<comment type="pathway">
    <text evidence="1 9">Purine metabolism; purine nucleoside salvage.</text>
</comment>
<dbReference type="InterPro" id="IPR035994">
    <property type="entry name" value="Nucleoside_phosphorylase_sf"/>
</dbReference>
<evidence type="ECO:0000256" key="3">
    <source>
        <dbReference type="ARBA" id="ARBA00011233"/>
    </source>
</evidence>
<dbReference type="NCBIfam" id="NF006054">
    <property type="entry name" value="PRK08202.1"/>
    <property type="match status" value="1"/>
</dbReference>
<comment type="function">
    <text evidence="9">The purine nucleoside phosphorylases catalyze the phosphorolytic breakdown of the N-glycosidic bond in the beta-(deoxy)ribonucleoside molecules, with the formation of the corresponding free purine bases and pentose-1-phosphate.</text>
</comment>
<evidence type="ECO:0000256" key="6">
    <source>
        <dbReference type="ARBA" id="ARBA00022676"/>
    </source>
</evidence>
<name>A0A370KZ01_9HYPH</name>
<evidence type="ECO:0000256" key="1">
    <source>
        <dbReference type="ARBA" id="ARBA00005058"/>
    </source>
</evidence>
<keyword evidence="12" id="KW-1185">Reference proteome</keyword>
<evidence type="ECO:0000259" key="10">
    <source>
        <dbReference type="Pfam" id="PF01048"/>
    </source>
</evidence>
<dbReference type="UniPathway" id="UPA00606"/>
<dbReference type="GO" id="GO:0004731">
    <property type="term" value="F:purine-nucleoside phosphorylase activity"/>
    <property type="evidence" value="ECO:0007669"/>
    <property type="project" value="UniProtKB-EC"/>
</dbReference>
<keyword evidence="6 9" id="KW-0328">Glycosyltransferase</keyword>
<evidence type="ECO:0000256" key="5">
    <source>
        <dbReference type="ARBA" id="ARBA00013834"/>
    </source>
</evidence>
<comment type="subunit">
    <text evidence="3">Homotrimer.</text>
</comment>
<dbReference type="Gene3D" id="3.40.50.1580">
    <property type="entry name" value="Nucleoside phosphorylase domain"/>
    <property type="match status" value="1"/>
</dbReference>
<evidence type="ECO:0000313" key="11">
    <source>
        <dbReference type="EMBL" id="RDJ20208.1"/>
    </source>
</evidence>
<dbReference type="EMBL" id="QQTP01000021">
    <property type="protein sequence ID" value="RDJ20208.1"/>
    <property type="molecule type" value="Genomic_DNA"/>
</dbReference>
<dbReference type="SUPFAM" id="SSF53167">
    <property type="entry name" value="Purine and uridine phosphorylases"/>
    <property type="match status" value="1"/>
</dbReference>
<dbReference type="Pfam" id="PF01048">
    <property type="entry name" value="PNP_UDP_1"/>
    <property type="match status" value="1"/>
</dbReference>
<proteinExistence type="inferred from homology"/>
<accession>A0A370KZ01</accession>
<evidence type="ECO:0000256" key="7">
    <source>
        <dbReference type="ARBA" id="ARBA00022679"/>
    </source>
</evidence>